<organism evidence="1 2">
    <name type="scientific">Mycena metata</name>
    <dbReference type="NCBI Taxonomy" id="1033252"/>
    <lineage>
        <taxon>Eukaryota</taxon>
        <taxon>Fungi</taxon>
        <taxon>Dikarya</taxon>
        <taxon>Basidiomycota</taxon>
        <taxon>Agaricomycotina</taxon>
        <taxon>Agaricomycetes</taxon>
        <taxon>Agaricomycetidae</taxon>
        <taxon>Agaricales</taxon>
        <taxon>Marasmiineae</taxon>
        <taxon>Mycenaceae</taxon>
        <taxon>Mycena</taxon>
    </lineage>
</organism>
<protein>
    <submittedName>
        <fullName evidence="1">Uncharacterized protein</fullName>
    </submittedName>
</protein>
<keyword evidence="2" id="KW-1185">Reference proteome</keyword>
<gene>
    <name evidence="1" type="ORF">B0H16DRAFT_1686556</name>
</gene>
<sequence>MATLRARAAATVSARQTQCAEVDLERTITGHPGIAYRVTTLHIYHGRDHDDTPYSNPLLRHHETILAIWLGRLLQQCGGGGGNTGTANARSVHGCGVKLGTDRKRSFPLPRAAPRPFESAQPGGRGAVRDVAMGRMGWMCAYSSSLATFSPLAFRRRPHSSPPAYFDL</sequence>
<reference evidence="1" key="1">
    <citation type="submission" date="2023-03" db="EMBL/GenBank/DDBJ databases">
        <title>Massive genome expansion in bonnet fungi (Mycena s.s.) driven by repeated elements and novel gene families across ecological guilds.</title>
        <authorList>
            <consortium name="Lawrence Berkeley National Laboratory"/>
            <person name="Harder C.B."/>
            <person name="Miyauchi S."/>
            <person name="Viragh M."/>
            <person name="Kuo A."/>
            <person name="Thoen E."/>
            <person name="Andreopoulos B."/>
            <person name="Lu D."/>
            <person name="Skrede I."/>
            <person name="Drula E."/>
            <person name="Henrissat B."/>
            <person name="Morin E."/>
            <person name="Kohler A."/>
            <person name="Barry K."/>
            <person name="LaButti K."/>
            <person name="Morin E."/>
            <person name="Salamov A."/>
            <person name="Lipzen A."/>
            <person name="Mereny Z."/>
            <person name="Hegedus B."/>
            <person name="Baldrian P."/>
            <person name="Stursova M."/>
            <person name="Weitz H."/>
            <person name="Taylor A."/>
            <person name="Grigoriev I.V."/>
            <person name="Nagy L.G."/>
            <person name="Martin F."/>
            <person name="Kauserud H."/>
        </authorList>
    </citation>
    <scope>NUCLEOTIDE SEQUENCE</scope>
    <source>
        <strain evidence="1">CBHHK182m</strain>
    </source>
</reference>
<dbReference type="AlphaFoldDB" id="A0AAD7JNF3"/>
<comment type="caution">
    <text evidence="1">The sequence shown here is derived from an EMBL/GenBank/DDBJ whole genome shotgun (WGS) entry which is preliminary data.</text>
</comment>
<proteinExistence type="predicted"/>
<evidence type="ECO:0000313" key="1">
    <source>
        <dbReference type="EMBL" id="KAJ7768473.1"/>
    </source>
</evidence>
<dbReference type="EMBL" id="JARKIB010000020">
    <property type="protein sequence ID" value="KAJ7768473.1"/>
    <property type="molecule type" value="Genomic_DNA"/>
</dbReference>
<name>A0AAD7JNF3_9AGAR</name>
<dbReference type="Proteomes" id="UP001215598">
    <property type="component" value="Unassembled WGS sequence"/>
</dbReference>
<evidence type="ECO:0000313" key="2">
    <source>
        <dbReference type="Proteomes" id="UP001215598"/>
    </source>
</evidence>
<accession>A0AAD7JNF3</accession>